<evidence type="ECO:0000313" key="2">
    <source>
        <dbReference type="EMBL" id="KAK0516284.1"/>
    </source>
</evidence>
<dbReference type="Pfam" id="PF03795">
    <property type="entry name" value="YCII"/>
    <property type="match status" value="1"/>
</dbReference>
<name>A0AA39V7G0_9LECA</name>
<dbReference type="InterPro" id="IPR005545">
    <property type="entry name" value="YCII"/>
</dbReference>
<evidence type="ECO:0000313" key="3">
    <source>
        <dbReference type="Proteomes" id="UP001166286"/>
    </source>
</evidence>
<protein>
    <recommendedName>
        <fullName evidence="1">YCII-related domain-containing protein</fullName>
    </recommendedName>
</protein>
<keyword evidence="3" id="KW-1185">Reference proteome</keyword>
<proteinExistence type="predicted"/>
<reference evidence="2" key="1">
    <citation type="submission" date="2023-03" db="EMBL/GenBank/DDBJ databases">
        <title>Complete genome of Cladonia borealis.</title>
        <authorList>
            <person name="Park H."/>
        </authorList>
    </citation>
    <scope>NUCLEOTIDE SEQUENCE</scope>
    <source>
        <strain evidence="2">ANT050790</strain>
    </source>
</reference>
<evidence type="ECO:0000259" key="1">
    <source>
        <dbReference type="Pfam" id="PF03795"/>
    </source>
</evidence>
<dbReference type="PANTHER" id="PTHR33606:SF3">
    <property type="entry name" value="PROTEIN YCII"/>
    <property type="match status" value="1"/>
</dbReference>
<gene>
    <name evidence="2" type="ORF">JMJ35_000887</name>
</gene>
<organism evidence="2 3">
    <name type="scientific">Cladonia borealis</name>
    <dbReference type="NCBI Taxonomy" id="184061"/>
    <lineage>
        <taxon>Eukaryota</taxon>
        <taxon>Fungi</taxon>
        <taxon>Dikarya</taxon>
        <taxon>Ascomycota</taxon>
        <taxon>Pezizomycotina</taxon>
        <taxon>Lecanoromycetes</taxon>
        <taxon>OSLEUM clade</taxon>
        <taxon>Lecanoromycetidae</taxon>
        <taxon>Lecanorales</taxon>
        <taxon>Lecanorineae</taxon>
        <taxon>Cladoniaceae</taxon>
        <taxon>Cladonia</taxon>
    </lineage>
</organism>
<dbReference type="Proteomes" id="UP001166286">
    <property type="component" value="Unassembled WGS sequence"/>
</dbReference>
<dbReference type="Gene3D" id="3.30.70.1060">
    <property type="entry name" value="Dimeric alpha+beta barrel"/>
    <property type="match status" value="1"/>
</dbReference>
<dbReference type="EMBL" id="JAFEKC020000002">
    <property type="protein sequence ID" value="KAK0516284.1"/>
    <property type="molecule type" value="Genomic_DNA"/>
</dbReference>
<dbReference type="InterPro" id="IPR051807">
    <property type="entry name" value="Sec-metab_biosynth-assoc"/>
</dbReference>
<dbReference type="PANTHER" id="PTHR33606">
    <property type="entry name" value="PROTEIN YCII"/>
    <property type="match status" value="1"/>
</dbReference>
<dbReference type="SUPFAM" id="SSF54909">
    <property type="entry name" value="Dimeric alpha+beta barrel"/>
    <property type="match status" value="1"/>
</dbReference>
<accession>A0AA39V7G0</accession>
<dbReference type="AlphaFoldDB" id="A0AA39V7G0"/>
<dbReference type="InterPro" id="IPR011008">
    <property type="entry name" value="Dimeric_a/b-barrel"/>
</dbReference>
<comment type="caution">
    <text evidence="2">The sequence shown here is derived from an EMBL/GenBank/DDBJ whole genome shotgun (WGS) entry which is preliminary data.</text>
</comment>
<sequence length="109" mass="12122">MTQQYDWLVQVPDKPNALQTRMSNLASHLSYNKPHIEAGKLVFTGPTLSSQPKSADEVPAMTGTVTLFKAETEDEVWEMVKGNPFAEVGVWDLEKATVTPFRCAVRKAL</sequence>
<feature type="domain" description="YCII-related" evidence="1">
    <location>
        <begin position="8"/>
        <end position="91"/>
    </location>
</feature>